<evidence type="ECO:0000313" key="2">
    <source>
        <dbReference type="EMBL" id="EGS39590.1"/>
    </source>
</evidence>
<keyword evidence="3" id="KW-1185">Reference proteome</keyword>
<gene>
    <name evidence="2" type="ORF">HMPREF9102_1322</name>
</gene>
<reference evidence="2 3" key="1">
    <citation type="submission" date="2011-05" db="EMBL/GenBank/DDBJ databases">
        <authorList>
            <person name="Durkin A.S."/>
            <person name="Kim M."/>
            <person name="Radune D."/>
            <person name="Hostetler J."/>
            <person name="Torralba M."/>
            <person name="Gillis M."/>
            <person name="Methe B."/>
            <person name="Sutton G."/>
            <person name="Nelson K.E."/>
        </authorList>
    </citation>
    <scope>NUCLEOTIDE SEQUENCE [LARGE SCALE GENOMIC DNA]</scope>
    <source>
        <strain evidence="2 3">F0423</strain>
    </source>
</reference>
<dbReference type="InterPro" id="IPR001763">
    <property type="entry name" value="Rhodanese-like_dom"/>
</dbReference>
<protein>
    <recommendedName>
        <fullName evidence="1">Rhodanese domain-containing protein</fullName>
    </recommendedName>
</protein>
<evidence type="ECO:0000259" key="1">
    <source>
        <dbReference type="PROSITE" id="PS50206"/>
    </source>
</evidence>
<comment type="caution">
    <text evidence="2">The sequence shown here is derived from an EMBL/GenBank/DDBJ whole genome shotgun (WGS) entry which is preliminary data.</text>
</comment>
<dbReference type="SUPFAM" id="SSF52821">
    <property type="entry name" value="Rhodanese/Cell cycle control phosphatase"/>
    <property type="match status" value="1"/>
</dbReference>
<sequence length="99" mass="10898">MGVKNVKIIDGGQQAWQKAGLPLQKTIDKVKKQTDFGSNTIAHPEALIKTPAEMVNAEKTNPNLKLVSTRSWKEYVGNISGYSYIKETGEPKGGNLWPD</sequence>
<evidence type="ECO:0000313" key="3">
    <source>
        <dbReference type="Proteomes" id="UP000006035"/>
    </source>
</evidence>
<dbReference type="Gene3D" id="3.40.250.10">
    <property type="entry name" value="Rhodanese-like domain"/>
    <property type="match status" value="1"/>
</dbReference>
<dbReference type="InterPro" id="IPR036873">
    <property type="entry name" value="Rhodanese-like_dom_sf"/>
</dbReference>
<accession>A0ABP2LE08</accession>
<dbReference type="EMBL" id="AFTL01000001">
    <property type="protein sequence ID" value="EGS39590.1"/>
    <property type="molecule type" value="Genomic_DNA"/>
</dbReference>
<proteinExistence type="predicted"/>
<feature type="domain" description="Rhodanese" evidence="1">
    <location>
        <begin position="1"/>
        <end position="25"/>
    </location>
</feature>
<dbReference type="PROSITE" id="PS50206">
    <property type="entry name" value="RHODANESE_3"/>
    <property type="match status" value="1"/>
</dbReference>
<organism evidence="2 3">
    <name type="scientific">Limosilactobacillus oris F0423</name>
    <dbReference type="NCBI Taxonomy" id="944562"/>
    <lineage>
        <taxon>Bacteria</taxon>
        <taxon>Bacillati</taxon>
        <taxon>Bacillota</taxon>
        <taxon>Bacilli</taxon>
        <taxon>Lactobacillales</taxon>
        <taxon>Lactobacillaceae</taxon>
        <taxon>Limosilactobacillus</taxon>
    </lineage>
</organism>
<dbReference type="Proteomes" id="UP000006035">
    <property type="component" value="Unassembled WGS sequence"/>
</dbReference>
<name>A0ABP2LE08_9LACO</name>